<reference evidence="4" key="1">
    <citation type="submission" date="2018-06" db="EMBL/GenBank/DDBJ databases">
        <authorList>
            <person name="Zhirakovskaya E."/>
        </authorList>
    </citation>
    <scope>NUCLEOTIDE SEQUENCE</scope>
</reference>
<dbReference type="Gene3D" id="3.30.830.10">
    <property type="entry name" value="Metalloenzyme, LuxS/M16 peptidase-like"/>
    <property type="match status" value="2"/>
</dbReference>
<comment type="similarity">
    <text evidence="1">Belongs to the peptidase M16 family.</text>
</comment>
<evidence type="ECO:0000259" key="2">
    <source>
        <dbReference type="Pfam" id="PF00675"/>
    </source>
</evidence>
<sequence>MFKTSLPSACFARALVIVSALFFVLPANAKPLNIDVGEFTLENGMKVVVIPDRRAPVVTHMVWYRVGAADEASGKSGIAHLLEHLLFKGTKKIAPGEFSKIISRNGGQDNAFTSQDYTGYFQRISNDRLEMVMEMEADRMQNLILTEKDIVTERDVVKEERRTRTDNKPTALLSEQMSAALYTAHPYGIPVIGWMSEVAKLNRQDAMDFYRKFYTPSNAILVVAGDVTAEQVIKLAKKHYGVLKNTATPGPRLRTMEPNPIAARRVIMRDKRASSPYIMRQYLAPSYTTSKGNQAMALDVLTEIIGSGTTSRMYKKMVIEDKVAVSTGSWYSGGQMDYGTFGFYGVPAPGNTPEKLEESIDAIIAEVLEKGVTQKELDRARKVLQAETVYLLDSQSSLARVFGRALVSGLTVSDVINWDDNLNSVTLEDIKKAAAGVLQLRRSVTGILLKERTDKPTGTN</sequence>
<feature type="domain" description="Peptidase M16 N-terminal" evidence="2">
    <location>
        <begin position="47"/>
        <end position="192"/>
    </location>
</feature>
<organism evidence="4">
    <name type="scientific">hydrothermal vent metagenome</name>
    <dbReference type="NCBI Taxonomy" id="652676"/>
    <lineage>
        <taxon>unclassified sequences</taxon>
        <taxon>metagenomes</taxon>
        <taxon>ecological metagenomes</taxon>
    </lineage>
</organism>
<dbReference type="InterPro" id="IPR050361">
    <property type="entry name" value="MPP/UQCRC_Complex"/>
</dbReference>
<proteinExistence type="inferred from homology"/>
<dbReference type="GO" id="GO:0006508">
    <property type="term" value="P:proteolysis"/>
    <property type="evidence" value="ECO:0007669"/>
    <property type="project" value="InterPro"/>
</dbReference>
<dbReference type="PANTHER" id="PTHR11851">
    <property type="entry name" value="METALLOPROTEASE"/>
    <property type="match status" value="1"/>
</dbReference>
<dbReference type="InterPro" id="IPR011249">
    <property type="entry name" value="Metalloenz_LuxS/M16"/>
</dbReference>
<dbReference type="Pfam" id="PF05193">
    <property type="entry name" value="Peptidase_M16_C"/>
    <property type="match status" value="1"/>
</dbReference>
<feature type="domain" description="Peptidase M16 C-terminal" evidence="3">
    <location>
        <begin position="200"/>
        <end position="384"/>
    </location>
</feature>
<evidence type="ECO:0000256" key="1">
    <source>
        <dbReference type="ARBA" id="ARBA00007261"/>
    </source>
</evidence>
<dbReference type="InterPro" id="IPR007863">
    <property type="entry name" value="Peptidase_M16_C"/>
</dbReference>
<dbReference type="PANTHER" id="PTHR11851:SF49">
    <property type="entry name" value="MITOCHONDRIAL-PROCESSING PEPTIDASE SUBUNIT ALPHA"/>
    <property type="match status" value="1"/>
</dbReference>
<dbReference type="SUPFAM" id="SSF63411">
    <property type="entry name" value="LuxS/MPP-like metallohydrolase"/>
    <property type="match status" value="2"/>
</dbReference>
<accession>A0A3B0S5L9</accession>
<gene>
    <name evidence="4" type="ORF">MNBD_ALPHA08-682</name>
</gene>
<dbReference type="GO" id="GO:0004222">
    <property type="term" value="F:metalloendopeptidase activity"/>
    <property type="evidence" value="ECO:0007669"/>
    <property type="project" value="InterPro"/>
</dbReference>
<dbReference type="InterPro" id="IPR011765">
    <property type="entry name" value="Pept_M16_N"/>
</dbReference>
<dbReference type="Pfam" id="PF00675">
    <property type="entry name" value="Peptidase_M16"/>
    <property type="match status" value="1"/>
</dbReference>
<dbReference type="EMBL" id="UOEC01000132">
    <property type="protein sequence ID" value="VAV96126.1"/>
    <property type="molecule type" value="Genomic_DNA"/>
</dbReference>
<name>A0A3B0S5L9_9ZZZZ</name>
<evidence type="ECO:0000313" key="4">
    <source>
        <dbReference type="EMBL" id="VAV96126.1"/>
    </source>
</evidence>
<evidence type="ECO:0000259" key="3">
    <source>
        <dbReference type="Pfam" id="PF05193"/>
    </source>
</evidence>
<dbReference type="InterPro" id="IPR001431">
    <property type="entry name" value="Pept_M16_Zn_BS"/>
</dbReference>
<dbReference type="PROSITE" id="PS00143">
    <property type="entry name" value="INSULINASE"/>
    <property type="match status" value="1"/>
</dbReference>
<dbReference type="GO" id="GO:0046872">
    <property type="term" value="F:metal ion binding"/>
    <property type="evidence" value="ECO:0007669"/>
    <property type="project" value="InterPro"/>
</dbReference>
<dbReference type="AlphaFoldDB" id="A0A3B0S5L9"/>
<protein>
    <submittedName>
        <fullName evidence="4">Peptidase, M16 family</fullName>
    </submittedName>
</protein>